<organism evidence="2 3">
    <name type="scientific">Chondromyces apiculatus DSM 436</name>
    <dbReference type="NCBI Taxonomy" id="1192034"/>
    <lineage>
        <taxon>Bacteria</taxon>
        <taxon>Pseudomonadati</taxon>
        <taxon>Myxococcota</taxon>
        <taxon>Polyangia</taxon>
        <taxon>Polyangiales</taxon>
        <taxon>Polyangiaceae</taxon>
        <taxon>Chondromyces</taxon>
    </lineage>
</organism>
<proteinExistence type="predicted"/>
<sequence>MKPCPPSRRPPPPRAQHRLEARRLSRALLTLLTVLAPALPLACGEGEAGTTSQAPTGSGAGASTGTGASGGGGSGGGASSGTAGGGGDGAHQGDNDFCTACSTVTTLGQVQRGDLQEASGLAASAIHPDVLYTHEDAGNDAEIFVLGVAGEDLGLITASGADPVDWEDIARGPCAAGSCLYVGDTGDNDAERATYAIYRLAEPEFIGASQTLYAEQHRFRYPDGSHNAETLLVHPTTGMVTVVTKVPSGFSSVYEFTLPPSPGDIVTATKVTDILPPAGSPRFTGGDVHPQAKGVLLRTLTHVFFYPLAPDQRVAEALSGTPCAVAVASEDQGEAIAWTADGSGYITVSEGEDEDLHAVACTSP</sequence>
<comment type="caution">
    <text evidence="2">The sequence shown here is derived from an EMBL/GenBank/DDBJ whole genome shotgun (WGS) entry which is preliminary data.</text>
</comment>
<protein>
    <submittedName>
        <fullName evidence="2">Uncharacterized protein</fullName>
    </submittedName>
</protein>
<feature type="region of interest" description="Disordered" evidence="1">
    <location>
        <begin position="44"/>
        <end position="88"/>
    </location>
</feature>
<evidence type="ECO:0000256" key="1">
    <source>
        <dbReference type="SAM" id="MobiDB-lite"/>
    </source>
</evidence>
<dbReference type="Proteomes" id="UP000019678">
    <property type="component" value="Unassembled WGS sequence"/>
</dbReference>
<dbReference type="EMBL" id="ASRX01000012">
    <property type="protein sequence ID" value="EYF07090.1"/>
    <property type="molecule type" value="Genomic_DNA"/>
</dbReference>
<feature type="compositionally biased region" description="Low complexity" evidence="1">
    <location>
        <begin position="44"/>
        <end position="57"/>
    </location>
</feature>
<name>A0A017TE55_9BACT</name>
<evidence type="ECO:0000313" key="3">
    <source>
        <dbReference type="Proteomes" id="UP000019678"/>
    </source>
</evidence>
<feature type="compositionally biased region" description="Gly residues" evidence="1">
    <location>
        <begin position="58"/>
        <end position="88"/>
    </location>
</feature>
<dbReference type="RefSeq" id="WP_197041087.1">
    <property type="nucleotide sequence ID" value="NZ_ASRX01000012.1"/>
</dbReference>
<dbReference type="eggNOG" id="COG3386">
    <property type="taxonomic scope" value="Bacteria"/>
</dbReference>
<keyword evidence="3" id="KW-1185">Reference proteome</keyword>
<evidence type="ECO:0000313" key="2">
    <source>
        <dbReference type="EMBL" id="EYF07090.1"/>
    </source>
</evidence>
<gene>
    <name evidence="2" type="ORF">CAP_1021</name>
</gene>
<accession>A0A017TE55</accession>
<dbReference type="AlphaFoldDB" id="A0A017TE55"/>
<reference evidence="2 3" key="1">
    <citation type="submission" date="2013-05" db="EMBL/GenBank/DDBJ databases">
        <title>Genome assembly of Chondromyces apiculatus DSM 436.</title>
        <authorList>
            <person name="Sharma G."/>
            <person name="Khatri I."/>
            <person name="Kaur C."/>
            <person name="Mayilraj S."/>
            <person name="Subramanian S."/>
        </authorList>
    </citation>
    <scope>NUCLEOTIDE SEQUENCE [LARGE SCALE GENOMIC DNA]</scope>
    <source>
        <strain evidence="2 3">DSM 436</strain>
    </source>
</reference>